<accession>A0A2P2MIW1</accession>
<proteinExistence type="predicted"/>
<protein>
    <submittedName>
        <fullName evidence="1">Uncharacterized protein</fullName>
    </submittedName>
</protein>
<dbReference type="AlphaFoldDB" id="A0A2P2MIW1"/>
<sequence length="94" mass="11184">MKHLRYIFMPASDLSMLFLSISPELFQFDVSFKICLQQELLFVWVKDLCNMFVMPRLSFLWQPLGCLPSKFFLFLCLVNSTCYQYSLVICNFML</sequence>
<dbReference type="EMBL" id="GGEC01049618">
    <property type="protein sequence ID" value="MBX30102.1"/>
    <property type="molecule type" value="Transcribed_RNA"/>
</dbReference>
<reference evidence="1" key="1">
    <citation type="submission" date="2018-02" db="EMBL/GenBank/DDBJ databases">
        <title>Rhizophora mucronata_Transcriptome.</title>
        <authorList>
            <person name="Meera S.P."/>
            <person name="Sreeshan A."/>
            <person name="Augustine A."/>
        </authorList>
    </citation>
    <scope>NUCLEOTIDE SEQUENCE</scope>
    <source>
        <tissue evidence="1">Leaf</tissue>
    </source>
</reference>
<organism evidence="1">
    <name type="scientific">Rhizophora mucronata</name>
    <name type="common">Asiatic mangrove</name>
    <dbReference type="NCBI Taxonomy" id="61149"/>
    <lineage>
        <taxon>Eukaryota</taxon>
        <taxon>Viridiplantae</taxon>
        <taxon>Streptophyta</taxon>
        <taxon>Embryophyta</taxon>
        <taxon>Tracheophyta</taxon>
        <taxon>Spermatophyta</taxon>
        <taxon>Magnoliopsida</taxon>
        <taxon>eudicotyledons</taxon>
        <taxon>Gunneridae</taxon>
        <taxon>Pentapetalae</taxon>
        <taxon>rosids</taxon>
        <taxon>fabids</taxon>
        <taxon>Malpighiales</taxon>
        <taxon>Rhizophoraceae</taxon>
        <taxon>Rhizophora</taxon>
    </lineage>
</organism>
<name>A0A2P2MIW1_RHIMU</name>
<evidence type="ECO:0000313" key="1">
    <source>
        <dbReference type="EMBL" id="MBX30102.1"/>
    </source>
</evidence>